<dbReference type="InterPro" id="IPR032466">
    <property type="entry name" value="Metal_Hydrolase"/>
</dbReference>
<dbReference type="Pfam" id="PF01979">
    <property type="entry name" value="Amidohydro_1"/>
    <property type="match status" value="1"/>
</dbReference>
<feature type="binding site" evidence="12">
    <location>
        <position position="126"/>
    </location>
    <ligand>
        <name>Zn(2+)</name>
        <dbReference type="ChEBI" id="CHEBI:29105"/>
    </ligand>
</feature>
<feature type="binding site" evidence="11">
    <location>
        <begin position="216"/>
        <end position="217"/>
    </location>
    <ligand>
        <name>substrate</name>
    </ligand>
</feature>
<reference evidence="14" key="1">
    <citation type="journal article" date="2021" name="PeerJ">
        <title>Extensive microbial diversity within the chicken gut microbiome revealed by metagenomics and culture.</title>
        <authorList>
            <person name="Gilroy R."/>
            <person name="Ravi A."/>
            <person name="Getino M."/>
            <person name="Pursley I."/>
            <person name="Horton D.L."/>
            <person name="Alikhan N.F."/>
            <person name="Baker D."/>
            <person name="Gharbi K."/>
            <person name="Hall N."/>
            <person name="Watson M."/>
            <person name="Adriaenssens E.M."/>
            <person name="Foster-Nyarko E."/>
            <person name="Jarju S."/>
            <person name="Secka A."/>
            <person name="Antonio M."/>
            <person name="Oren A."/>
            <person name="Chaudhuri R.R."/>
            <person name="La Ragione R."/>
            <person name="Hildebrand F."/>
            <person name="Pallen M.J."/>
        </authorList>
    </citation>
    <scope>NUCLEOTIDE SEQUENCE</scope>
    <source>
        <strain evidence="14">ChiGjej1B1-14440</strain>
    </source>
</reference>
<dbReference type="GO" id="GO:0006046">
    <property type="term" value="P:N-acetylglucosamine catabolic process"/>
    <property type="evidence" value="ECO:0007669"/>
    <property type="project" value="TreeGrafter"/>
</dbReference>
<evidence type="ECO:0000256" key="3">
    <source>
        <dbReference type="ARBA" id="ARBA00018029"/>
    </source>
</evidence>
<comment type="similarity">
    <text evidence="1 9">Belongs to the metallo-dependent hydrolases superfamily. NagA family.</text>
</comment>
<evidence type="ECO:0000256" key="11">
    <source>
        <dbReference type="PIRSR" id="PIRSR038994-2"/>
    </source>
</evidence>
<evidence type="ECO:0000256" key="10">
    <source>
        <dbReference type="PIRSR" id="PIRSR038994-1"/>
    </source>
</evidence>
<evidence type="ECO:0000256" key="9">
    <source>
        <dbReference type="PIRNR" id="PIRNR038994"/>
    </source>
</evidence>
<proteinExistence type="inferred from homology"/>
<feature type="binding site" evidence="11">
    <location>
        <begin position="304"/>
        <end position="306"/>
    </location>
    <ligand>
        <name>substrate</name>
    </ligand>
</feature>
<dbReference type="EMBL" id="DXET01000018">
    <property type="protein sequence ID" value="HIX80461.1"/>
    <property type="molecule type" value="Genomic_DNA"/>
</dbReference>
<keyword evidence="6 9" id="KW-0119">Carbohydrate metabolism</keyword>
<dbReference type="PIRSF" id="PIRSF038994">
    <property type="entry name" value="NagA"/>
    <property type="match status" value="1"/>
</dbReference>
<keyword evidence="5 9" id="KW-0378">Hydrolase</keyword>
<comment type="catalytic activity">
    <reaction evidence="7">
        <text>N-acetyl-D-glucosamine 6-phosphate + H2O = D-glucosamine 6-phosphate + acetate</text>
        <dbReference type="Rhea" id="RHEA:22936"/>
        <dbReference type="ChEBI" id="CHEBI:15377"/>
        <dbReference type="ChEBI" id="CHEBI:30089"/>
        <dbReference type="ChEBI" id="CHEBI:57513"/>
        <dbReference type="ChEBI" id="CHEBI:58725"/>
        <dbReference type="EC" id="3.5.1.25"/>
    </reaction>
</comment>
<dbReference type="FunFam" id="3.20.20.140:FF:000004">
    <property type="entry name" value="N-acetylglucosamine-6-phosphate deacetylase"/>
    <property type="match status" value="1"/>
</dbReference>
<comment type="pathway">
    <text evidence="8">Amino-sugar metabolism; N-acetylneuraminate degradation; D-fructose 6-phosphate from N-acetylneuraminate: step 4/5.</text>
</comment>
<name>A0A9D1XJU4_9FIRM</name>
<reference evidence="14" key="2">
    <citation type="submission" date="2021-04" db="EMBL/GenBank/DDBJ databases">
        <authorList>
            <person name="Gilroy R."/>
        </authorList>
    </citation>
    <scope>NUCLEOTIDE SEQUENCE</scope>
    <source>
        <strain evidence="14">ChiGjej1B1-14440</strain>
    </source>
</reference>
<dbReference type="CDD" id="cd00854">
    <property type="entry name" value="NagA"/>
    <property type="match status" value="1"/>
</dbReference>
<gene>
    <name evidence="14" type="primary">nagA</name>
    <name evidence="14" type="ORF">H9980_00590</name>
</gene>
<evidence type="ECO:0000256" key="6">
    <source>
        <dbReference type="ARBA" id="ARBA00023277"/>
    </source>
</evidence>
<dbReference type="PANTHER" id="PTHR11113:SF14">
    <property type="entry name" value="N-ACETYLGLUCOSAMINE-6-PHOSPHATE DEACETYLASE"/>
    <property type="match status" value="1"/>
</dbReference>
<organism evidence="14 15">
    <name type="scientific">Candidatus Erysipelatoclostridium merdavium</name>
    <dbReference type="NCBI Taxonomy" id="2838566"/>
    <lineage>
        <taxon>Bacteria</taxon>
        <taxon>Bacillati</taxon>
        <taxon>Bacillota</taxon>
        <taxon>Erysipelotrichia</taxon>
        <taxon>Erysipelotrichales</taxon>
        <taxon>Erysipelotrichales incertae sedis</taxon>
    </lineage>
</organism>
<feature type="active site" description="Proton donor/acceptor" evidence="10">
    <location>
        <position position="271"/>
    </location>
</feature>
<dbReference type="PANTHER" id="PTHR11113">
    <property type="entry name" value="N-ACETYLGLUCOSAMINE-6-PHOSPHATE DEACETYLASE"/>
    <property type="match status" value="1"/>
</dbReference>
<dbReference type="InterPro" id="IPR011059">
    <property type="entry name" value="Metal-dep_hydrolase_composite"/>
</dbReference>
<evidence type="ECO:0000256" key="2">
    <source>
        <dbReference type="ARBA" id="ARBA00011899"/>
    </source>
</evidence>
<dbReference type="GO" id="GO:0046872">
    <property type="term" value="F:metal ion binding"/>
    <property type="evidence" value="ECO:0007669"/>
    <property type="project" value="UniProtKB-KW"/>
</dbReference>
<dbReference type="InterPro" id="IPR006680">
    <property type="entry name" value="Amidohydro-rel"/>
</dbReference>
<dbReference type="Proteomes" id="UP000886724">
    <property type="component" value="Unassembled WGS sequence"/>
</dbReference>
<evidence type="ECO:0000313" key="15">
    <source>
        <dbReference type="Proteomes" id="UP000886724"/>
    </source>
</evidence>
<dbReference type="Gene3D" id="2.30.40.10">
    <property type="entry name" value="Urease, subunit C, domain 1"/>
    <property type="match status" value="1"/>
</dbReference>
<dbReference type="Gene3D" id="3.20.20.140">
    <property type="entry name" value="Metal-dependent hydrolases"/>
    <property type="match status" value="1"/>
</dbReference>
<dbReference type="SUPFAM" id="SSF51556">
    <property type="entry name" value="Metallo-dependent hydrolases"/>
    <property type="match status" value="1"/>
</dbReference>
<dbReference type="GO" id="GO:0008448">
    <property type="term" value="F:N-acetylglucosamine-6-phosphate deacetylase activity"/>
    <property type="evidence" value="ECO:0007669"/>
    <property type="project" value="UniProtKB-EC"/>
</dbReference>
<accession>A0A9D1XJU4</accession>
<evidence type="ECO:0000256" key="4">
    <source>
        <dbReference type="ARBA" id="ARBA00022723"/>
    </source>
</evidence>
<feature type="binding site" evidence="12">
    <location>
        <position position="192"/>
    </location>
    <ligand>
        <name>Zn(2+)</name>
        <dbReference type="ChEBI" id="CHEBI:29105"/>
    </ligand>
</feature>
<feature type="binding site" evidence="11">
    <location>
        <position position="224"/>
    </location>
    <ligand>
        <name>substrate</name>
    </ligand>
</feature>
<evidence type="ECO:0000259" key="13">
    <source>
        <dbReference type="Pfam" id="PF01979"/>
    </source>
</evidence>
<protein>
    <recommendedName>
        <fullName evidence="3">N-acetylglucosamine-6-phosphate deacetylase</fullName>
        <ecNumber evidence="2">3.5.1.25</ecNumber>
    </recommendedName>
</protein>
<evidence type="ECO:0000256" key="12">
    <source>
        <dbReference type="PIRSR" id="PIRSR038994-3"/>
    </source>
</evidence>
<dbReference type="SUPFAM" id="SSF51338">
    <property type="entry name" value="Composite domain of metallo-dependent hydrolases"/>
    <property type="match status" value="1"/>
</dbReference>
<sequence length="379" mass="40992">MKYCILNGKVILKDQVIDANVFVSGSKITEISKRQPEDETIIDAKGRYVSPGFIDVHSHGRGGSDTMYPTFDDINTITTASIKTGVTSILPTTMTMSVEDTYAAIKNVAENIDKVDGSKILGVHMEGPFFNKKYKGAQPEEFMIEPTVENYHALTGEYDWAVKKLSLAPEREGCIPLIEYLVKEGVTVSIGHTDATYDQAVAGINAGATSGTHTYNAMTPLTHRNPGVVGAIMSHDQVYAELILDGIHVSFPAAKVLLKAKGLDKVMLITDSIEASGLPDGQYKLGNQPVYVKDNAARLKDGTLAGSILALNDAVKNAYKNLDLTIYEAVNLASYNPAKNLNLIDLGEIAVNKTADIIMFDDDIRVDFAMVDGKIKIGG</sequence>
<dbReference type="NCBIfam" id="TIGR00221">
    <property type="entry name" value="nagA"/>
    <property type="match status" value="1"/>
</dbReference>
<evidence type="ECO:0000256" key="8">
    <source>
        <dbReference type="ARBA" id="ARBA00060590"/>
    </source>
</evidence>
<evidence type="ECO:0000256" key="1">
    <source>
        <dbReference type="ARBA" id="ARBA00010716"/>
    </source>
</evidence>
<dbReference type="AlphaFoldDB" id="A0A9D1XJU4"/>
<feature type="binding site" evidence="11">
    <location>
        <position position="248"/>
    </location>
    <ligand>
        <name>substrate</name>
    </ligand>
</feature>
<feature type="binding site" evidence="11">
    <location>
        <position position="137"/>
    </location>
    <ligand>
        <name>substrate</name>
    </ligand>
</feature>
<evidence type="ECO:0000256" key="5">
    <source>
        <dbReference type="ARBA" id="ARBA00022801"/>
    </source>
</evidence>
<dbReference type="InterPro" id="IPR003764">
    <property type="entry name" value="GlcNAc_6-P_deAcase"/>
</dbReference>
<evidence type="ECO:0000256" key="7">
    <source>
        <dbReference type="ARBA" id="ARBA00047647"/>
    </source>
</evidence>
<dbReference type="EC" id="3.5.1.25" evidence="2"/>
<feature type="domain" description="Amidohydrolase-related" evidence="13">
    <location>
        <begin position="48"/>
        <end position="375"/>
    </location>
</feature>
<evidence type="ECO:0000313" key="14">
    <source>
        <dbReference type="EMBL" id="HIX80461.1"/>
    </source>
</evidence>
<keyword evidence="4 12" id="KW-0479">Metal-binding</keyword>
<comment type="cofactor">
    <cofactor evidence="12">
        <name>a divalent metal cation</name>
        <dbReference type="ChEBI" id="CHEBI:60240"/>
    </cofactor>
    <text evidence="12">Binds 1 divalent metal cation per subunit.</text>
</comment>
<feature type="binding site" evidence="12">
    <location>
        <position position="213"/>
    </location>
    <ligand>
        <name>Zn(2+)</name>
        <dbReference type="ChEBI" id="CHEBI:29105"/>
    </ligand>
</feature>
<comment type="caution">
    <text evidence="14">The sequence shown here is derived from an EMBL/GenBank/DDBJ whole genome shotgun (WGS) entry which is preliminary data.</text>
</comment>